<evidence type="ECO:0000256" key="5">
    <source>
        <dbReference type="ARBA" id="ARBA00022842"/>
    </source>
</evidence>
<dbReference type="InterPro" id="IPR023198">
    <property type="entry name" value="PGP-like_dom2"/>
</dbReference>
<dbReference type="PRINTS" id="PR00413">
    <property type="entry name" value="HADHALOGNASE"/>
</dbReference>
<keyword evidence="5" id="KW-0460">Magnesium</keyword>
<evidence type="ECO:0000256" key="2">
    <source>
        <dbReference type="ARBA" id="ARBA00006171"/>
    </source>
</evidence>
<dbReference type="Gene3D" id="1.10.150.240">
    <property type="entry name" value="Putative phosphatase, domain 2"/>
    <property type="match status" value="1"/>
</dbReference>
<dbReference type="Proteomes" id="UP000235114">
    <property type="component" value="Unassembled WGS sequence"/>
</dbReference>
<keyword evidence="4 6" id="KW-0378">Hydrolase</keyword>
<dbReference type="Proteomes" id="UP000234951">
    <property type="component" value="Unassembled WGS sequence"/>
</dbReference>
<dbReference type="FunFam" id="3.40.50.1000:FF:000036">
    <property type="entry name" value="HAD family hydrolase"/>
    <property type="match status" value="1"/>
</dbReference>
<dbReference type="InterPro" id="IPR023214">
    <property type="entry name" value="HAD_sf"/>
</dbReference>
<evidence type="ECO:0000256" key="4">
    <source>
        <dbReference type="ARBA" id="ARBA00022801"/>
    </source>
</evidence>
<name>A0A2N5GFX9_9BACI</name>
<keyword evidence="3" id="KW-0479">Metal-binding</keyword>
<protein>
    <submittedName>
        <fullName evidence="6">HAD family hydrolase</fullName>
    </submittedName>
</protein>
<dbReference type="CDD" id="cd16423">
    <property type="entry name" value="HAD_BPGM-like"/>
    <property type="match status" value="1"/>
</dbReference>
<comment type="similarity">
    <text evidence="2">Belongs to the HAD-like hydrolase superfamily. CbbY/CbbZ/Gph/YieH family.</text>
</comment>
<dbReference type="EMBL" id="PGVA01000082">
    <property type="protein sequence ID" value="PLR79674.1"/>
    <property type="molecule type" value="Genomic_DNA"/>
</dbReference>
<evidence type="ECO:0000313" key="7">
    <source>
        <dbReference type="EMBL" id="PLS00846.1"/>
    </source>
</evidence>
<dbReference type="InterPro" id="IPR036412">
    <property type="entry name" value="HAD-like_sf"/>
</dbReference>
<evidence type="ECO:0000256" key="1">
    <source>
        <dbReference type="ARBA" id="ARBA00001946"/>
    </source>
</evidence>
<dbReference type="InterPro" id="IPR041492">
    <property type="entry name" value="HAD_2"/>
</dbReference>
<dbReference type="SFLD" id="SFLDG01135">
    <property type="entry name" value="C1.5.6:_HAD__Beta-PGM__Phospha"/>
    <property type="match status" value="1"/>
</dbReference>
<evidence type="ECO:0000313" key="6">
    <source>
        <dbReference type="EMBL" id="PLR79674.1"/>
    </source>
</evidence>
<dbReference type="Pfam" id="PF13419">
    <property type="entry name" value="HAD_2"/>
    <property type="match status" value="1"/>
</dbReference>
<dbReference type="OrthoDB" id="9797743at2"/>
<reference evidence="6 8" key="1">
    <citation type="submission" date="2017-11" db="EMBL/GenBank/DDBJ databases">
        <title>Comparitive Functional Genomics of Dry Heat Resistant strains isolated from the Viking Spacecraft.</title>
        <authorList>
            <person name="Seuylemezian A."/>
            <person name="Cooper K."/>
            <person name="Vaishampayan P."/>
        </authorList>
    </citation>
    <scope>NUCLEOTIDE SEQUENCE [LARGE SCALE GENOMIC DNA]</scope>
    <source>
        <strain evidence="6 8">M4.6</strain>
    </source>
</reference>
<dbReference type="PANTHER" id="PTHR46193">
    <property type="entry name" value="6-PHOSPHOGLUCONATE PHOSPHATASE"/>
    <property type="match status" value="1"/>
</dbReference>
<accession>A0A2N5GFX9</accession>
<dbReference type="NCBIfam" id="TIGR01509">
    <property type="entry name" value="HAD-SF-IA-v3"/>
    <property type="match status" value="1"/>
</dbReference>
<dbReference type="Gene3D" id="3.40.50.1000">
    <property type="entry name" value="HAD superfamily/HAD-like"/>
    <property type="match status" value="1"/>
</dbReference>
<dbReference type="PANTHER" id="PTHR46193:SF21">
    <property type="entry name" value="SLL1138 PROTEIN"/>
    <property type="match status" value="1"/>
</dbReference>
<keyword evidence="9" id="KW-1185">Reference proteome</keyword>
<comment type="cofactor">
    <cofactor evidence="1">
        <name>Mg(2+)</name>
        <dbReference type="ChEBI" id="CHEBI:18420"/>
    </cofactor>
</comment>
<evidence type="ECO:0000313" key="8">
    <source>
        <dbReference type="Proteomes" id="UP000234951"/>
    </source>
</evidence>
<dbReference type="InterPro" id="IPR006439">
    <property type="entry name" value="HAD-SF_hydro_IA"/>
</dbReference>
<dbReference type="InterPro" id="IPR051600">
    <property type="entry name" value="Beta-PGM-like"/>
</dbReference>
<dbReference type="SFLD" id="SFLDG01129">
    <property type="entry name" value="C1.5:_HAD__Beta-PGM__Phosphata"/>
    <property type="match status" value="1"/>
</dbReference>
<reference evidence="7 9" key="2">
    <citation type="submission" date="2017-12" db="EMBL/GenBank/DDBJ databases">
        <title>Comparative Functional Genomics of Dry Heat Resistant strains isolated from the Viking Spacecraft.</title>
        <authorList>
            <person name="Seuylemezian A."/>
            <person name="Cooper K."/>
            <person name="Vaishampayan P."/>
        </authorList>
    </citation>
    <scope>NUCLEOTIDE SEQUENCE [LARGE SCALE GENOMIC DNA]</scope>
    <source>
        <strain evidence="7 9">ATCC 29669</strain>
    </source>
</reference>
<dbReference type="EMBL" id="PGVD01000002">
    <property type="protein sequence ID" value="PLS00846.1"/>
    <property type="molecule type" value="Genomic_DNA"/>
</dbReference>
<dbReference type="RefSeq" id="WP_101579508.1">
    <property type="nucleotide sequence ID" value="NZ_PGVA01000082.1"/>
</dbReference>
<dbReference type="AlphaFoldDB" id="A0A2N5GFX9"/>
<dbReference type="GO" id="GO:0046872">
    <property type="term" value="F:metal ion binding"/>
    <property type="evidence" value="ECO:0007669"/>
    <property type="project" value="UniProtKB-KW"/>
</dbReference>
<comment type="caution">
    <text evidence="6">The sequence shown here is derived from an EMBL/GenBank/DDBJ whole genome shotgun (WGS) entry which is preliminary data.</text>
</comment>
<organism evidence="6 8">
    <name type="scientific">Bacillus canaveralius</name>
    <dbReference type="NCBI Taxonomy" id="1403243"/>
    <lineage>
        <taxon>Bacteria</taxon>
        <taxon>Bacillati</taxon>
        <taxon>Bacillota</taxon>
        <taxon>Bacilli</taxon>
        <taxon>Bacillales</taxon>
        <taxon>Bacillaceae</taxon>
        <taxon>Bacillus</taxon>
    </lineage>
</organism>
<dbReference type="GO" id="GO:0016787">
    <property type="term" value="F:hydrolase activity"/>
    <property type="evidence" value="ECO:0007669"/>
    <property type="project" value="UniProtKB-KW"/>
</dbReference>
<sequence length="217" mass="24844">MIKAIIFDFDGTIIDTESLWYRVFKEVLEADYGVTLPLEQFAKVIGTTDELLYEYINSQSANPVEREELTAKVSEKFTSYEDVLLLRDGVHEVMEEARDLGLKLAIASSSHREWVEEFLERFQLHGYFETIKTKEDVLRVKPDPALYLEAIKELDVKAEEALAVEDSVNGSLAAVTAGLHCVVIPNDVTSFMAFHEQTIRYDAFSMFKIREFLQQMS</sequence>
<evidence type="ECO:0000256" key="3">
    <source>
        <dbReference type="ARBA" id="ARBA00022723"/>
    </source>
</evidence>
<dbReference type="SFLD" id="SFLDS00003">
    <property type="entry name" value="Haloacid_Dehalogenase"/>
    <property type="match status" value="1"/>
</dbReference>
<dbReference type="NCBIfam" id="TIGR01549">
    <property type="entry name" value="HAD-SF-IA-v1"/>
    <property type="match status" value="1"/>
</dbReference>
<evidence type="ECO:0000313" key="9">
    <source>
        <dbReference type="Proteomes" id="UP000235114"/>
    </source>
</evidence>
<dbReference type="SUPFAM" id="SSF56784">
    <property type="entry name" value="HAD-like"/>
    <property type="match status" value="1"/>
</dbReference>
<proteinExistence type="inferred from homology"/>
<gene>
    <name evidence="6" type="ORF">CU635_21870</name>
    <name evidence="7" type="ORF">CVD25_00590</name>
</gene>